<comment type="caution">
    <text evidence="1">The sequence shown here is derived from an EMBL/GenBank/DDBJ whole genome shotgun (WGS) entry which is preliminary data.</text>
</comment>
<dbReference type="OrthoDB" id="6591957at2759"/>
<accession>A0A6G0TVD9</accession>
<proteinExistence type="predicted"/>
<dbReference type="EMBL" id="VYZN01000014">
    <property type="protein sequence ID" value="KAE9539540.1"/>
    <property type="molecule type" value="Genomic_DNA"/>
</dbReference>
<sequence length="219" mass="24146">MSSSESMTSDMAEYPDYVHECLKYVPIYSNGAFSCSSADDEDDCSYDEDMKRILSEHNVPEPRNCDATGFSSSYQAAEAVIAAETDSSLNTSNRYEDWDKALEDAVMVYPPLGVCRFASESSKNRKFLILGGDTDVQSDLIRSPSSSAQLLRKCLEGALYGQDTKEFAVAQPYCVANKNLDFGKSKMSPGSMLDSKKRVENWMSKYYVTDIGPGTGNGH</sequence>
<gene>
    <name evidence="1" type="ORF">AGLY_004792</name>
</gene>
<organism evidence="1 2">
    <name type="scientific">Aphis glycines</name>
    <name type="common">Soybean aphid</name>
    <dbReference type="NCBI Taxonomy" id="307491"/>
    <lineage>
        <taxon>Eukaryota</taxon>
        <taxon>Metazoa</taxon>
        <taxon>Ecdysozoa</taxon>
        <taxon>Arthropoda</taxon>
        <taxon>Hexapoda</taxon>
        <taxon>Insecta</taxon>
        <taxon>Pterygota</taxon>
        <taxon>Neoptera</taxon>
        <taxon>Paraneoptera</taxon>
        <taxon>Hemiptera</taxon>
        <taxon>Sternorrhyncha</taxon>
        <taxon>Aphidomorpha</taxon>
        <taxon>Aphidoidea</taxon>
        <taxon>Aphididae</taxon>
        <taxon>Aphidini</taxon>
        <taxon>Aphis</taxon>
        <taxon>Aphis</taxon>
    </lineage>
</organism>
<name>A0A6G0TVD9_APHGL</name>
<evidence type="ECO:0000313" key="2">
    <source>
        <dbReference type="Proteomes" id="UP000475862"/>
    </source>
</evidence>
<reference evidence="1 2" key="1">
    <citation type="submission" date="2019-08" db="EMBL/GenBank/DDBJ databases">
        <title>The genome of the soybean aphid Biotype 1, its phylome, world population structure and adaptation to the North American continent.</title>
        <authorList>
            <person name="Giordano R."/>
            <person name="Donthu R.K."/>
            <person name="Hernandez A.G."/>
            <person name="Wright C.L."/>
            <person name="Zimin A.V."/>
        </authorList>
    </citation>
    <scope>NUCLEOTIDE SEQUENCE [LARGE SCALE GENOMIC DNA]</scope>
    <source>
        <tissue evidence="1">Whole aphids</tissue>
    </source>
</reference>
<dbReference type="Proteomes" id="UP000475862">
    <property type="component" value="Unassembled WGS sequence"/>
</dbReference>
<dbReference type="AlphaFoldDB" id="A0A6G0TVD9"/>
<evidence type="ECO:0000313" key="1">
    <source>
        <dbReference type="EMBL" id="KAE9539540.1"/>
    </source>
</evidence>
<protein>
    <submittedName>
        <fullName evidence="1">Uncharacterized protein</fullName>
    </submittedName>
</protein>
<keyword evidence="2" id="KW-1185">Reference proteome</keyword>